<dbReference type="AlphaFoldDB" id="A0A2K8YXY6"/>
<dbReference type="SUPFAM" id="SSF52402">
    <property type="entry name" value="Adenine nucleotide alpha hydrolases-like"/>
    <property type="match status" value="1"/>
</dbReference>
<dbReference type="InterPro" id="IPR014729">
    <property type="entry name" value="Rossmann-like_a/b/a_fold"/>
</dbReference>
<dbReference type="PROSITE" id="PS51278">
    <property type="entry name" value="GATASE_TYPE_2"/>
    <property type="match status" value="1"/>
</dbReference>
<evidence type="ECO:0000313" key="8">
    <source>
        <dbReference type="EMBL" id="AUD02485.1"/>
    </source>
</evidence>
<dbReference type="PANTHER" id="PTHR43284">
    <property type="entry name" value="ASPARAGINE SYNTHETASE (GLUTAMINE-HYDROLYZING)"/>
    <property type="match status" value="1"/>
</dbReference>
<organism evidence="8 9">
    <name type="scientific">Spirosoma pollinicola</name>
    <dbReference type="NCBI Taxonomy" id="2057025"/>
    <lineage>
        <taxon>Bacteria</taxon>
        <taxon>Pseudomonadati</taxon>
        <taxon>Bacteroidota</taxon>
        <taxon>Cytophagia</taxon>
        <taxon>Cytophagales</taxon>
        <taxon>Cytophagaceae</taxon>
        <taxon>Spirosoma</taxon>
    </lineage>
</organism>
<evidence type="ECO:0000256" key="5">
    <source>
        <dbReference type="ARBA" id="ARBA00022840"/>
    </source>
</evidence>
<comment type="catalytic activity">
    <reaction evidence="6">
        <text>L-aspartate + L-glutamine + ATP + H2O = L-asparagine + L-glutamate + AMP + diphosphate + H(+)</text>
        <dbReference type="Rhea" id="RHEA:12228"/>
        <dbReference type="ChEBI" id="CHEBI:15377"/>
        <dbReference type="ChEBI" id="CHEBI:15378"/>
        <dbReference type="ChEBI" id="CHEBI:29985"/>
        <dbReference type="ChEBI" id="CHEBI:29991"/>
        <dbReference type="ChEBI" id="CHEBI:30616"/>
        <dbReference type="ChEBI" id="CHEBI:33019"/>
        <dbReference type="ChEBI" id="CHEBI:58048"/>
        <dbReference type="ChEBI" id="CHEBI:58359"/>
        <dbReference type="ChEBI" id="CHEBI:456215"/>
        <dbReference type="EC" id="6.3.5.4"/>
    </reaction>
</comment>
<accession>A0A2K8YXY6</accession>
<protein>
    <recommendedName>
        <fullName evidence="3">asparagine synthase (glutamine-hydrolyzing)</fullName>
        <ecNumber evidence="3">6.3.5.4</ecNumber>
    </recommendedName>
</protein>
<proteinExistence type="inferred from homology"/>
<dbReference type="Gene3D" id="3.40.50.620">
    <property type="entry name" value="HUPs"/>
    <property type="match status" value="1"/>
</dbReference>
<dbReference type="Gene3D" id="3.60.20.10">
    <property type="entry name" value="Glutamine Phosphoribosylpyrophosphate, subunit 1, domain 1"/>
    <property type="match status" value="1"/>
</dbReference>
<dbReference type="PANTHER" id="PTHR43284:SF1">
    <property type="entry name" value="ASPARAGINE SYNTHETASE"/>
    <property type="match status" value="1"/>
</dbReference>
<dbReference type="Pfam" id="PF00733">
    <property type="entry name" value="Asn_synthase"/>
    <property type="match status" value="1"/>
</dbReference>
<dbReference type="Proteomes" id="UP000232883">
    <property type="component" value="Chromosome"/>
</dbReference>
<comment type="pathway">
    <text evidence="1">Amino-acid biosynthesis; L-asparagine biosynthesis; L-asparagine from L-aspartate (L-Gln route): step 1/1.</text>
</comment>
<name>A0A2K8YXY6_9BACT</name>
<dbReference type="KEGG" id="spir:CWM47_12000"/>
<dbReference type="OrthoDB" id="9763290at2"/>
<evidence type="ECO:0000259" key="7">
    <source>
        <dbReference type="PROSITE" id="PS51278"/>
    </source>
</evidence>
<dbReference type="EMBL" id="CP025096">
    <property type="protein sequence ID" value="AUD02485.1"/>
    <property type="molecule type" value="Genomic_DNA"/>
</dbReference>
<dbReference type="GO" id="GO:0004066">
    <property type="term" value="F:asparagine synthase (glutamine-hydrolyzing) activity"/>
    <property type="evidence" value="ECO:0007669"/>
    <property type="project" value="UniProtKB-EC"/>
</dbReference>
<dbReference type="PIRSF" id="PIRSF001589">
    <property type="entry name" value="Asn_synthetase_glu-h"/>
    <property type="match status" value="1"/>
</dbReference>
<dbReference type="GO" id="GO:0005524">
    <property type="term" value="F:ATP binding"/>
    <property type="evidence" value="ECO:0007669"/>
    <property type="project" value="UniProtKB-KW"/>
</dbReference>
<feature type="domain" description="Glutamine amidotransferase type-2" evidence="7">
    <location>
        <begin position="1"/>
        <end position="188"/>
    </location>
</feature>
<dbReference type="SUPFAM" id="SSF56235">
    <property type="entry name" value="N-terminal nucleophile aminohydrolases (Ntn hydrolases)"/>
    <property type="match status" value="1"/>
</dbReference>
<dbReference type="RefSeq" id="WP_100988202.1">
    <property type="nucleotide sequence ID" value="NZ_CP025096.1"/>
</dbReference>
<evidence type="ECO:0000256" key="6">
    <source>
        <dbReference type="ARBA" id="ARBA00048741"/>
    </source>
</evidence>
<gene>
    <name evidence="8" type="ORF">CWM47_12000</name>
</gene>
<evidence type="ECO:0000256" key="1">
    <source>
        <dbReference type="ARBA" id="ARBA00005187"/>
    </source>
</evidence>
<dbReference type="Pfam" id="PF13537">
    <property type="entry name" value="GATase_7"/>
    <property type="match status" value="1"/>
</dbReference>
<keyword evidence="5" id="KW-0067">ATP-binding</keyword>
<keyword evidence="4" id="KW-0547">Nucleotide-binding</keyword>
<dbReference type="InterPro" id="IPR017932">
    <property type="entry name" value="GATase_2_dom"/>
</dbReference>
<dbReference type="InterPro" id="IPR051786">
    <property type="entry name" value="ASN_synthetase/amidase"/>
</dbReference>
<evidence type="ECO:0000256" key="2">
    <source>
        <dbReference type="ARBA" id="ARBA00005752"/>
    </source>
</evidence>
<dbReference type="EC" id="6.3.5.4" evidence="3"/>
<dbReference type="InterPro" id="IPR006426">
    <property type="entry name" value="Asn_synth_AEB"/>
</dbReference>
<evidence type="ECO:0000256" key="4">
    <source>
        <dbReference type="ARBA" id="ARBA00022741"/>
    </source>
</evidence>
<keyword evidence="9" id="KW-1185">Reference proteome</keyword>
<comment type="similarity">
    <text evidence="2">Belongs to the asparagine synthetase family.</text>
</comment>
<reference evidence="8 9" key="1">
    <citation type="submission" date="2017-11" db="EMBL/GenBank/DDBJ databases">
        <title>Taxonomic description and genome sequences of Spirosoma HA7 sp. nov., isolated from pollen microhabitat of Corylus avellana.</title>
        <authorList>
            <person name="Ambika Manirajan B."/>
            <person name="Suarez C."/>
            <person name="Ratering S."/>
            <person name="Geissler-Plaum R."/>
            <person name="Cardinale M."/>
            <person name="Sylvia S."/>
        </authorList>
    </citation>
    <scope>NUCLEOTIDE SEQUENCE [LARGE SCALE GENOMIC DNA]</scope>
    <source>
        <strain evidence="8 9">HA7</strain>
    </source>
</reference>
<dbReference type="GO" id="GO:0006529">
    <property type="term" value="P:asparagine biosynthetic process"/>
    <property type="evidence" value="ECO:0007669"/>
    <property type="project" value="InterPro"/>
</dbReference>
<dbReference type="InterPro" id="IPR029055">
    <property type="entry name" value="Ntn_hydrolases_N"/>
</dbReference>
<evidence type="ECO:0000313" key="9">
    <source>
        <dbReference type="Proteomes" id="UP000232883"/>
    </source>
</evidence>
<dbReference type="InterPro" id="IPR001962">
    <property type="entry name" value="Asn_synthase"/>
</dbReference>
<sequence length="647" mass="72651">MGGIAGIIRFDGQTVRVADEDNMIGLLSHRGTVTAQPIENGILLAFDNKQEANLTTSTYAVADADLFAHTTDQPFTTNFAQSGPASFTDLNADFAVAIWDTNSHTLVCGRDALGVKPLYYVYQSGRFFAFASEIKALLALHEVVVRPNEHKFREYLTWTTTYVPYSAETFYESIYSVLPGHSVQVDAQGLTVRPYWQIDYQKYSSLRHPDEYASAFRESFTKAIDHRILGKKQVGAHLSGGLDSSSVSAVAQFLLKQQQRTDLHTFNIDTGLASTDESTYVRAFINKWQPRHHTIRPNADVLKSVLAINSLFDRPDHFVIPSSFHIGVSEEARQLGCDTLLTGHDGDSVIATGFDFLDELLDTEDWARLQVACHQYIDHRYPPDFMTNPPRLTNERQFEAYALTVLGTNLKKRLNEQSTGSFLAMLRRQKQLFGLSTAGILVYFSKRLTAKLTHRAQLDHAFSPDFKQRVFPSPQLSTEPMTTALSEGRVVPVKQILNTTNVICNEQLNHIGAHYGHPYSFPFFDKYVVELGLSTPLEICFDKGRGRGLIRNGLTTILPPEIVTRSTKANFVEYGNVSARQLYTATVEQFASGAHPIWGVVDRQVFTKIVAVVFDSKLPVTRKTRYNWLLSRIIYLALWLGSLQKVS</sequence>
<evidence type="ECO:0000256" key="3">
    <source>
        <dbReference type="ARBA" id="ARBA00012737"/>
    </source>
</evidence>